<comment type="caution">
    <text evidence="8">The sequence shown here is derived from an EMBL/GenBank/DDBJ whole genome shotgun (WGS) entry which is preliminary data.</text>
</comment>
<dbReference type="GO" id="GO:0005829">
    <property type="term" value="C:cytosol"/>
    <property type="evidence" value="ECO:0007669"/>
    <property type="project" value="GOC"/>
</dbReference>
<keyword evidence="9" id="KW-1185">Reference proteome</keyword>
<comment type="similarity">
    <text evidence="6">Belongs to the GOT1 family.</text>
</comment>
<dbReference type="InterPro" id="IPR007305">
    <property type="entry name" value="Vesicle_transpt_Got1/SFT2"/>
</dbReference>
<evidence type="ECO:0000256" key="6">
    <source>
        <dbReference type="ARBA" id="ARBA00025799"/>
    </source>
</evidence>
<organism evidence="8 9">
    <name type="scientific">Gossypium australe</name>
    <dbReference type="NCBI Taxonomy" id="47621"/>
    <lineage>
        <taxon>Eukaryota</taxon>
        <taxon>Viridiplantae</taxon>
        <taxon>Streptophyta</taxon>
        <taxon>Embryophyta</taxon>
        <taxon>Tracheophyta</taxon>
        <taxon>Spermatophyta</taxon>
        <taxon>Magnoliopsida</taxon>
        <taxon>eudicotyledons</taxon>
        <taxon>Gunneridae</taxon>
        <taxon>Pentapetalae</taxon>
        <taxon>rosids</taxon>
        <taxon>malvids</taxon>
        <taxon>Malvales</taxon>
        <taxon>Malvaceae</taxon>
        <taxon>Malvoideae</taxon>
        <taxon>Gossypium</taxon>
    </lineage>
</organism>
<dbReference type="OrthoDB" id="204784at2759"/>
<evidence type="ECO:0000256" key="5">
    <source>
        <dbReference type="ARBA" id="ARBA00023136"/>
    </source>
</evidence>
<comment type="subcellular location">
    <subcellularLocation>
        <location evidence="1">Golgi apparatus membrane</location>
        <topology evidence="1">Multi-pass membrane protein</topology>
    </subcellularLocation>
</comment>
<evidence type="ECO:0000256" key="4">
    <source>
        <dbReference type="ARBA" id="ARBA00023034"/>
    </source>
</evidence>
<evidence type="ECO:0000256" key="1">
    <source>
        <dbReference type="ARBA" id="ARBA00004653"/>
    </source>
</evidence>
<feature type="transmembrane region" description="Helical" evidence="7">
    <location>
        <begin position="111"/>
        <end position="132"/>
    </location>
</feature>
<dbReference type="GO" id="GO:0042147">
    <property type="term" value="P:retrograde transport, endosome to Golgi"/>
    <property type="evidence" value="ECO:0007669"/>
    <property type="project" value="InterPro"/>
</dbReference>
<evidence type="ECO:0000256" key="7">
    <source>
        <dbReference type="SAM" id="Phobius"/>
    </source>
</evidence>
<feature type="transmembrane region" description="Helical" evidence="7">
    <location>
        <begin position="81"/>
        <end position="99"/>
    </location>
</feature>
<proteinExistence type="inferred from homology"/>
<evidence type="ECO:0000256" key="2">
    <source>
        <dbReference type="ARBA" id="ARBA00022692"/>
    </source>
</evidence>
<accession>A0A5B6U720</accession>
<dbReference type="EMBL" id="SMMG02000013">
    <property type="protein sequence ID" value="KAA3453700.1"/>
    <property type="molecule type" value="Genomic_DNA"/>
</dbReference>
<evidence type="ECO:0000256" key="3">
    <source>
        <dbReference type="ARBA" id="ARBA00022989"/>
    </source>
</evidence>
<feature type="transmembrane region" description="Helical" evidence="7">
    <location>
        <begin position="55"/>
        <end position="75"/>
    </location>
</feature>
<dbReference type="GO" id="GO:0006888">
    <property type="term" value="P:endoplasmic reticulum to Golgi vesicle-mediated transport"/>
    <property type="evidence" value="ECO:0007669"/>
    <property type="project" value="InterPro"/>
</dbReference>
<name>A0A5B6U720_9ROSI</name>
<protein>
    <submittedName>
        <fullName evidence="8">Vesicle transport protein GOT1B-like isoform X1</fullName>
    </submittedName>
</protein>
<reference evidence="9" key="1">
    <citation type="journal article" date="2019" name="Plant Biotechnol. J.">
        <title>Genome sequencing of the Australian wild diploid species Gossypium australe highlights disease resistance and delayed gland morphogenesis.</title>
        <authorList>
            <person name="Cai Y."/>
            <person name="Cai X."/>
            <person name="Wang Q."/>
            <person name="Wang P."/>
            <person name="Zhang Y."/>
            <person name="Cai C."/>
            <person name="Xu Y."/>
            <person name="Wang K."/>
            <person name="Zhou Z."/>
            <person name="Wang C."/>
            <person name="Geng S."/>
            <person name="Li B."/>
            <person name="Dong Q."/>
            <person name="Hou Y."/>
            <person name="Wang H."/>
            <person name="Ai P."/>
            <person name="Liu Z."/>
            <person name="Yi F."/>
            <person name="Sun M."/>
            <person name="An G."/>
            <person name="Cheng J."/>
            <person name="Zhang Y."/>
            <person name="Shi Q."/>
            <person name="Xie Y."/>
            <person name="Shi X."/>
            <person name="Chang Y."/>
            <person name="Huang F."/>
            <person name="Chen Y."/>
            <person name="Hong S."/>
            <person name="Mi L."/>
            <person name="Sun Q."/>
            <person name="Zhang L."/>
            <person name="Zhou B."/>
            <person name="Peng R."/>
            <person name="Zhang X."/>
            <person name="Liu F."/>
        </authorList>
    </citation>
    <scope>NUCLEOTIDE SEQUENCE [LARGE SCALE GENOMIC DNA]</scope>
    <source>
        <strain evidence="9">cv. PA1801</strain>
    </source>
</reference>
<keyword evidence="2 7" id="KW-0812">Transmembrane</keyword>
<dbReference type="Proteomes" id="UP000325315">
    <property type="component" value="Unassembled WGS sequence"/>
</dbReference>
<feature type="transmembrane region" description="Helical" evidence="7">
    <location>
        <begin position="138"/>
        <end position="156"/>
    </location>
</feature>
<dbReference type="InterPro" id="IPR045176">
    <property type="entry name" value="Got1"/>
</dbReference>
<keyword evidence="5 7" id="KW-0472">Membrane</keyword>
<evidence type="ECO:0000313" key="9">
    <source>
        <dbReference type="Proteomes" id="UP000325315"/>
    </source>
</evidence>
<sequence length="293" mass="33361">MRCHLRISIISSMASFEMNDRKMTLLLILVLEIRFNVQFLKVLVRYGFASSRYSVEIGLGLTGFGIFFSFLGIIFFFDKGFLAMGNILFISGVALTIGLKSTMQFFMKRQNFKGTISFGVGFFFLVIGWPIIGMVLEAYGFIVLFSGFWPTLAVFLQRIPIVGWLFQQPYIRSVKNLLMTVTPTMTCMVYHIVQSLLEHMLLIQRNLPVQHLLLKRSMDHLLYLSCADHVNIIKVYFSCAHLHIDLLKLFEEIIGLILAFLLLGAVVRPIPGQAGASITSYVSEFNTLMVKKR</sequence>
<gene>
    <name evidence="8" type="ORF">EPI10_009710</name>
</gene>
<dbReference type="PANTHER" id="PTHR21493">
    <property type="entry name" value="CGI-141-RELATED/LIPASE CONTAINING PROTEIN"/>
    <property type="match status" value="1"/>
</dbReference>
<keyword evidence="3 7" id="KW-1133">Transmembrane helix</keyword>
<dbReference type="PANTHER" id="PTHR21493:SF9">
    <property type="entry name" value="GOLGI TRANSPORT PROTEIN 1-RELATED"/>
    <property type="match status" value="1"/>
</dbReference>
<evidence type="ECO:0000313" key="8">
    <source>
        <dbReference type="EMBL" id="KAA3453700.1"/>
    </source>
</evidence>
<dbReference type="AlphaFoldDB" id="A0A5B6U720"/>
<dbReference type="GO" id="GO:0000139">
    <property type="term" value="C:Golgi membrane"/>
    <property type="evidence" value="ECO:0007669"/>
    <property type="project" value="UniProtKB-SubCell"/>
</dbReference>
<dbReference type="Pfam" id="PF04178">
    <property type="entry name" value="Got1"/>
    <property type="match status" value="1"/>
</dbReference>
<keyword evidence="4" id="KW-0333">Golgi apparatus</keyword>